<comment type="caution">
    <text evidence="3">The sequence shown here is derived from an EMBL/GenBank/DDBJ whole genome shotgun (WGS) entry which is preliminary data.</text>
</comment>
<feature type="domain" description="Acyl-CoA thioesterase-like C-terminal" evidence="2">
    <location>
        <begin position="127"/>
        <end position="262"/>
    </location>
</feature>
<dbReference type="InterPro" id="IPR049449">
    <property type="entry name" value="TesB_ACOT8-like_N"/>
</dbReference>
<accession>A0A919IHH1</accession>
<evidence type="ECO:0000313" key="4">
    <source>
        <dbReference type="Proteomes" id="UP000619479"/>
    </source>
</evidence>
<dbReference type="SUPFAM" id="SSF54637">
    <property type="entry name" value="Thioesterase/thiol ester dehydrase-isomerase"/>
    <property type="match status" value="2"/>
</dbReference>
<name>A0A919IHH1_9ACTN</name>
<dbReference type="Pfam" id="PF13622">
    <property type="entry name" value="4HBT_3"/>
    <property type="match status" value="1"/>
</dbReference>
<feature type="domain" description="Acyl-CoA thioesterase-like N-terminal HotDog" evidence="1">
    <location>
        <begin position="23"/>
        <end position="105"/>
    </location>
</feature>
<organism evidence="3 4">
    <name type="scientific">Actinoplanes cyaneus</name>
    <dbReference type="NCBI Taxonomy" id="52696"/>
    <lineage>
        <taxon>Bacteria</taxon>
        <taxon>Bacillati</taxon>
        <taxon>Actinomycetota</taxon>
        <taxon>Actinomycetes</taxon>
        <taxon>Micromonosporales</taxon>
        <taxon>Micromonosporaceae</taxon>
        <taxon>Actinoplanes</taxon>
    </lineage>
</organism>
<dbReference type="InterPro" id="IPR042171">
    <property type="entry name" value="Acyl-CoA_hotdog"/>
</dbReference>
<dbReference type="RefSeq" id="WP_203741515.1">
    <property type="nucleotide sequence ID" value="NZ_BAAAUC010000003.1"/>
</dbReference>
<proteinExistence type="predicted"/>
<dbReference type="AlphaFoldDB" id="A0A919IHH1"/>
<dbReference type="InterPro" id="IPR029069">
    <property type="entry name" value="HotDog_dom_sf"/>
</dbReference>
<evidence type="ECO:0000313" key="3">
    <source>
        <dbReference type="EMBL" id="GID65457.1"/>
    </source>
</evidence>
<reference evidence="3" key="1">
    <citation type="submission" date="2021-01" db="EMBL/GenBank/DDBJ databases">
        <title>Whole genome shotgun sequence of Actinoplanes cyaneus NBRC 14990.</title>
        <authorList>
            <person name="Komaki H."/>
            <person name="Tamura T."/>
        </authorList>
    </citation>
    <scope>NUCLEOTIDE SEQUENCE</scope>
    <source>
        <strain evidence="3">NBRC 14990</strain>
    </source>
</reference>
<sequence length="266" mass="28703">MSDHEAFYLPVGDDEYESTPATASPWDFSLQHGGPPAALLARAIERCDPDDGLPIARISVDFLGGIPQGRVRTQARVVRPGKRVELVEAELWANGKLAVRASGWRIRRQPGATAQVATPAALPPPLPGPEPRPEVYFEGVGAEWGYGEAIEWRFVESGFNRTGPAKVWTRVRIPLVDGEEAGALQRMLVVADSCNGLSGEMPLTEWLFIPPTLTVTVQRVPESPWMFFDAATTIGPDGVGIAHGTLSDDRGLLGRVAQPLLVAPRG</sequence>
<dbReference type="EMBL" id="BOMH01000025">
    <property type="protein sequence ID" value="GID65457.1"/>
    <property type="molecule type" value="Genomic_DNA"/>
</dbReference>
<evidence type="ECO:0000259" key="2">
    <source>
        <dbReference type="Pfam" id="PF20789"/>
    </source>
</evidence>
<keyword evidence="4" id="KW-1185">Reference proteome</keyword>
<dbReference type="InterPro" id="IPR049450">
    <property type="entry name" value="ACOT8-like_C"/>
</dbReference>
<dbReference type="Gene3D" id="2.40.160.210">
    <property type="entry name" value="Acyl-CoA thioesterase, double hotdog domain"/>
    <property type="match status" value="1"/>
</dbReference>
<evidence type="ECO:0008006" key="5">
    <source>
        <dbReference type="Google" id="ProtNLM"/>
    </source>
</evidence>
<dbReference type="Proteomes" id="UP000619479">
    <property type="component" value="Unassembled WGS sequence"/>
</dbReference>
<gene>
    <name evidence="3" type="ORF">Acy02nite_33380</name>
</gene>
<dbReference type="Pfam" id="PF20789">
    <property type="entry name" value="4HBT_3C"/>
    <property type="match status" value="1"/>
</dbReference>
<protein>
    <recommendedName>
        <fullName evidence="5">Thioesterase family protein</fullName>
    </recommendedName>
</protein>
<evidence type="ECO:0000259" key="1">
    <source>
        <dbReference type="Pfam" id="PF13622"/>
    </source>
</evidence>